<dbReference type="Pfam" id="PF13300">
    <property type="entry name" value="DUF4078"/>
    <property type="match status" value="1"/>
</dbReference>
<dbReference type="EMBL" id="JAIWYP010000012">
    <property type="protein sequence ID" value="KAH3729722.1"/>
    <property type="molecule type" value="Genomic_DNA"/>
</dbReference>
<dbReference type="PANTHER" id="PTHR15885">
    <property type="entry name" value="COILED-COIL DOMAIN-CONTAINING PROTEIN 174"/>
    <property type="match status" value="1"/>
</dbReference>
<feature type="compositionally biased region" description="Acidic residues" evidence="2">
    <location>
        <begin position="99"/>
        <end position="111"/>
    </location>
</feature>
<proteinExistence type="predicted"/>
<evidence type="ECO:0000256" key="2">
    <source>
        <dbReference type="SAM" id="MobiDB-lite"/>
    </source>
</evidence>
<feature type="region of interest" description="Disordered" evidence="2">
    <location>
        <begin position="385"/>
        <end position="405"/>
    </location>
</feature>
<feature type="compositionally biased region" description="Polar residues" evidence="2">
    <location>
        <begin position="53"/>
        <end position="62"/>
    </location>
</feature>
<reference evidence="3" key="2">
    <citation type="submission" date="2020-11" db="EMBL/GenBank/DDBJ databases">
        <authorList>
            <person name="McCartney M.A."/>
            <person name="Auch B."/>
            <person name="Kono T."/>
            <person name="Mallez S."/>
            <person name="Becker A."/>
            <person name="Gohl D.M."/>
            <person name="Silverstein K.A.T."/>
            <person name="Koren S."/>
            <person name="Bechman K.B."/>
            <person name="Herman A."/>
            <person name="Abrahante J.E."/>
            <person name="Garbe J."/>
        </authorList>
    </citation>
    <scope>NUCLEOTIDE SEQUENCE</scope>
    <source>
        <strain evidence="3">Duluth1</strain>
        <tissue evidence="3">Whole animal</tissue>
    </source>
</reference>
<feature type="region of interest" description="Disordered" evidence="2">
    <location>
        <begin position="53"/>
        <end position="76"/>
    </location>
</feature>
<feature type="region of interest" description="Disordered" evidence="2">
    <location>
        <begin position="91"/>
        <end position="111"/>
    </location>
</feature>
<keyword evidence="4" id="KW-1185">Reference proteome</keyword>
<comment type="caution">
    <text evidence="3">The sequence shown here is derived from an EMBL/GenBank/DDBJ whole genome shotgun (WGS) entry which is preliminary data.</text>
</comment>
<dbReference type="InterPro" id="IPR025066">
    <property type="entry name" value="CCDC174-like"/>
</dbReference>
<name>A0A9D4CR84_DREPO</name>
<organism evidence="3 4">
    <name type="scientific">Dreissena polymorpha</name>
    <name type="common">Zebra mussel</name>
    <name type="synonym">Mytilus polymorpha</name>
    <dbReference type="NCBI Taxonomy" id="45954"/>
    <lineage>
        <taxon>Eukaryota</taxon>
        <taxon>Metazoa</taxon>
        <taxon>Spiralia</taxon>
        <taxon>Lophotrochozoa</taxon>
        <taxon>Mollusca</taxon>
        <taxon>Bivalvia</taxon>
        <taxon>Autobranchia</taxon>
        <taxon>Heteroconchia</taxon>
        <taxon>Euheterodonta</taxon>
        <taxon>Imparidentia</taxon>
        <taxon>Neoheterodontei</taxon>
        <taxon>Myida</taxon>
        <taxon>Dreissenoidea</taxon>
        <taxon>Dreissenidae</taxon>
        <taxon>Dreissena</taxon>
    </lineage>
</organism>
<evidence type="ECO:0000313" key="3">
    <source>
        <dbReference type="EMBL" id="KAH3729722.1"/>
    </source>
</evidence>
<reference evidence="3" key="1">
    <citation type="journal article" date="2019" name="bioRxiv">
        <title>The Genome of the Zebra Mussel, Dreissena polymorpha: A Resource for Invasive Species Research.</title>
        <authorList>
            <person name="McCartney M.A."/>
            <person name="Auch B."/>
            <person name="Kono T."/>
            <person name="Mallez S."/>
            <person name="Zhang Y."/>
            <person name="Obille A."/>
            <person name="Becker A."/>
            <person name="Abrahante J.E."/>
            <person name="Garbe J."/>
            <person name="Badalamenti J.P."/>
            <person name="Herman A."/>
            <person name="Mangelson H."/>
            <person name="Liachko I."/>
            <person name="Sullivan S."/>
            <person name="Sone E.D."/>
            <person name="Koren S."/>
            <person name="Silverstein K.A.T."/>
            <person name="Beckman K.B."/>
            <person name="Gohl D.M."/>
        </authorList>
    </citation>
    <scope>NUCLEOTIDE SEQUENCE</scope>
    <source>
        <strain evidence="3">Duluth1</strain>
        <tissue evidence="3">Whole animal</tissue>
    </source>
</reference>
<feature type="compositionally biased region" description="Basic and acidic residues" evidence="2">
    <location>
        <begin position="63"/>
        <end position="74"/>
    </location>
</feature>
<accession>A0A9D4CR84</accession>
<dbReference type="AlphaFoldDB" id="A0A9D4CR84"/>
<feature type="compositionally biased region" description="Polar residues" evidence="2">
    <location>
        <begin position="385"/>
        <end position="397"/>
    </location>
</feature>
<dbReference type="GO" id="GO:0005634">
    <property type="term" value="C:nucleus"/>
    <property type="evidence" value="ECO:0007669"/>
    <property type="project" value="TreeGrafter"/>
</dbReference>
<dbReference type="Proteomes" id="UP000828390">
    <property type="component" value="Unassembled WGS sequence"/>
</dbReference>
<feature type="region of interest" description="Disordered" evidence="2">
    <location>
        <begin position="200"/>
        <end position="221"/>
    </location>
</feature>
<keyword evidence="1" id="KW-0175">Coiled coil</keyword>
<sequence>MARELERQRWEQAELAQMEQEKQGPIHYADRVFYDMYSSILFNAEEQVRQAQMEQLQNLREQTTSERSKSDRVKEKRKAALAARLAKVKQRKREKLGLPEEEEPVEEDEEGEIGLLVSEEVKEPQLLTRDDSWRTNTPSTREWDRGKQVSMEQSERAWLEKQRAERENEFAPPSFYYGNHGNQTGGRSLADIEGKNQINTESPSLKDTMISTDSGDNDQDKGRVEKMVGEQLNILRTAMENKESKDNQEMSYKQQQQQLEKADSKMYKNYSNSSQVVVAPIATMGMYDEATHTTLVKSAPGIPPMFTDPPPGNMYAPLPINVHVPPPVNIYAPPHVNTSFQPQGYTTMPSNYFPTGAPNFSFPPPPLAFPSGSSDSQAFTLTQGPFATSQSSNNFPQPITNFPNFNVPPPPIFGPESSDTNAASYPYVPATGNTTTEQAPVKKVVPKMSIVDTRFMGND</sequence>
<dbReference type="PANTHER" id="PTHR15885:SF1">
    <property type="entry name" value="COILED-COIL DOMAIN-CONTAINING PROTEIN 174"/>
    <property type="match status" value="1"/>
</dbReference>
<feature type="compositionally biased region" description="Polar residues" evidence="2">
    <location>
        <begin position="200"/>
        <end position="214"/>
    </location>
</feature>
<evidence type="ECO:0000313" key="4">
    <source>
        <dbReference type="Proteomes" id="UP000828390"/>
    </source>
</evidence>
<protein>
    <submittedName>
        <fullName evidence="3">Uncharacterized protein</fullName>
    </submittedName>
</protein>
<evidence type="ECO:0000256" key="1">
    <source>
        <dbReference type="ARBA" id="ARBA00023054"/>
    </source>
</evidence>
<gene>
    <name evidence="3" type="ORF">DPMN_055700</name>
</gene>